<reference evidence="1 2" key="1">
    <citation type="submission" date="2016-10" db="EMBL/GenBank/DDBJ databases">
        <authorList>
            <person name="de Groot N.N."/>
        </authorList>
    </citation>
    <scope>NUCLEOTIDE SEQUENCE [LARGE SCALE GENOMIC DNA]</scope>
    <source>
        <strain evidence="1 2">DSM 15269</strain>
    </source>
</reference>
<name>A0A1H0FE63_9BACT</name>
<accession>A0A1H0FE63</accession>
<dbReference type="OrthoDB" id="5373253at2"/>
<sequence length="85" mass="9665">MRKSLWVIIVLLALVISTIASAGIWTSINSLTLKEVKPSKTYALDVVGLNVRVYEFDTQEEPVHHCVVIFTESKYKAPVMQCWKK</sequence>
<proteinExistence type="predicted"/>
<dbReference type="RefSeq" id="WP_092066052.1">
    <property type="nucleotide sequence ID" value="NZ_FNIN01000012.1"/>
</dbReference>
<dbReference type="Proteomes" id="UP000199602">
    <property type="component" value="Unassembled WGS sequence"/>
</dbReference>
<dbReference type="AlphaFoldDB" id="A0A1H0FE63"/>
<organism evidence="1 2">
    <name type="scientific">Desulfonauticus submarinus</name>
    <dbReference type="NCBI Taxonomy" id="206665"/>
    <lineage>
        <taxon>Bacteria</taxon>
        <taxon>Pseudomonadati</taxon>
        <taxon>Thermodesulfobacteriota</taxon>
        <taxon>Desulfovibrionia</taxon>
        <taxon>Desulfovibrionales</taxon>
        <taxon>Desulfonauticaceae</taxon>
        <taxon>Desulfonauticus</taxon>
    </lineage>
</organism>
<keyword evidence="2" id="KW-1185">Reference proteome</keyword>
<evidence type="ECO:0000313" key="1">
    <source>
        <dbReference type="EMBL" id="SDN92963.1"/>
    </source>
</evidence>
<protein>
    <submittedName>
        <fullName evidence="1">Uncharacterized protein</fullName>
    </submittedName>
</protein>
<evidence type="ECO:0000313" key="2">
    <source>
        <dbReference type="Proteomes" id="UP000199602"/>
    </source>
</evidence>
<dbReference type="EMBL" id="FNIN01000012">
    <property type="protein sequence ID" value="SDN92963.1"/>
    <property type="molecule type" value="Genomic_DNA"/>
</dbReference>
<gene>
    <name evidence="1" type="ORF">SAMN04488516_11210</name>
</gene>